<dbReference type="Gene3D" id="3.40.50.12580">
    <property type="match status" value="1"/>
</dbReference>
<keyword evidence="4" id="KW-0808">Transferase</keyword>
<evidence type="ECO:0000256" key="3">
    <source>
        <dbReference type="ARBA" id="ARBA00022475"/>
    </source>
</evidence>
<feature type="region of interest" description="Disordered" evidence="7">
    <location>
        <begin position="748"/>
        <end position="768"/>
    </location>
</feature>
<dbReference type="PANTHER" id="PTHR37316:SF3">
    <property type="entry name" value="TEICHOIC ACID GLYCEROL-PHOSPHATE TRANSFERASE"/>
    <property type="match status" value="1"/>
</dbReference>
<dbReference type="PANTHER" id="PTHR37316">
    <property type="entry name" value="TEICHOIC ACID GLYCEROL-PHOSPHATE PRIMASE"/>
    <property type="match status" value="1"/>
</dbReference>
<dbReference type="CDD" id="cd00761">
    <property type="entry name" value="Glyco_tranf_GTA_type"/>
    <property type="match status" value="1"/>
</dbReference>
<accession>A0ABP6A2M6</accession>
<evidence type="ECO:0000313" key="9">
    <source>
        <dbReference type="EMBL" id="GAA2509625.1"/>
    </source>
</evidence>
<organism evidence="9 10">
    <name type="scientific">Pilimelia columellifera subsp. columellifera</name>
    <dbReference type="NCBI Taxonomy" id="706583"/>
    <lineage>
        <taxon>Bacteria</taxon>
        <taxon>Bacillati</taxon>
        <taxon>Actinomycetota</taxon>
        <taxon>Actinomycetes</taxon>
        <taxon>Micromonosporales</taxon>
        <taxon>Micromonosporaceae</taxon>
        <taxon>Pilimelia</taxon>
    </lineage>
</organism>
<dbReference type="EMBL" id="BAAARY010000001">
    <property type="protein sequence ID" value="GAA2509625.1"/>
    <property type="molecule type" value="Genomic_DNA"/>
</dbReference>
<evidence type="ECO:0000256" key="2">
    <source>
        <dbReference type="ARBA" id="ARBA00010488"/>
    </source>
</evidence>
<dbReference type="InterPro" id="IPR007554">
    <property type="entry name" value="Glycerophosphate_synth"/>
</dbReference>
<sequence length="768" mass="85623">MPLLSVVVPAFRVQGYLRECLDSILDQGVDDLEVIVVDDGSPDSCAAIAAEYVQRDPRVRLVSLPVNEGLGPARNHGLEAASGEFVWFVDSDDRLSSGALKAVSRRLVETDPDVLIVDFVRFGDDGGTVRSDLARVLADAPLVFDARQQPQVLWILHVAWNRIVRREFLLRLGLRFEPGWYEDVSFSYPAVAAAARISALSRVCVEYRQRRVGAITSTVNDRHFEMFDHWDRAWERLDAVGGLIDELRPELFGRMVWHFLTVLGSDRRVPRGSRRRFFLRICDEFAARRPDAGYRVPAGIEGLKHRLVASRSWRTFLLLRAVVRLRRRGVAVARRALRPVVRVASGTARSAVGVVGRAWYRLCLLLPRDERLAVFASYWYRGYSGNPAAVYEAVTRLAPQVRGVWVTRRDRRGQFPPGTPTVVAGSLAYYRALARASYLVNDVNFPDFVVKRRGTKHLQTHHGTPLKVMGVEQARFPGGADIDYRRLLRRCDRWDFSLSSNPLSTEVWERAYPCAYEHLEFGYPRNDRLALADAADVARAKASVGAADGDLVVLYAPTHRSNHPGYRPPFDVDELAEALGPRGRLLARGHYFGDGAGARAVGAGLGRVLDVSDRPSVEELYLAADVLVTDYSSAMFDYAVLDRPIVIYAPDWQTYRSTRGVTFDLFATPPGPVATTFDALAELFRKDEVESESTQRARAAFRRRFCSWEDGRAAERVARRVFLGEVVPSCRGQGPVVAVPAEGRMASSVPAGRVGVPGGSSRESEATR</sequence>
<dbReference type="Pfam" id="PF00535">
    <property type="entry name" value="Glycos_transf_2"/>
    <property type="match status" value="1"/>
</dbReference>
<dbReference type="RefSeq" id="WP_344166483.1">
    <property type="nucleotide sequence ID" value="NZ_BAAARY010000001.1"/>
</dbReference>
<dbReference type="Pfam" id="PF04464">
    <property type="entry name" value="Glyphos_transf"/>
    <property type="match status" value="1"/>
</dbReference>
<comment type="subcellular location">
    <subcellularLocation>
        <location evidence="1">Cell membrane</location>
        <topology evidence="1">Peripheral membrane protein</topology>
    </subcellularLocation>
</comment>
<keyword evidence="6" id="KW-0472">Membrane</keyword>
<dbReference type="Gene3D" id="3.40.50.11820">
    <property type="match status" value="1"/>
</dbReference>
<evidence type="ECO:0000313" key="10">
    <source>
        <dbReference type="Proteomes" id="UP001499978"/>
    </source>
</evidence>
<proteinExistence type="inferred from homology"/>
<dbReference type="InterPro" id="IPR043148">
    <property type="entry name" value="TagF_C"/>
</dbReference>
<dbReference type="InterPro" id="IPR043149">
    <property type="entry name" value="TagF_N"/>
</dbReference>
<reference evidence="10" key="1">
    <citation type="journal article" date="2019" name="Int. J. Syst. Evol. Microbiol.">
        <title>The Global Catalogue of Microorganisms (GCM) 10K type strain sequencing project: providing services to taxonomists for standard genome sequencing and annotation.</title>
        <authorList>
            <consortium name="The Broad Institute Genomics Platform"/>
            <consortium name="The Broad Institute Genome Sequencing Center for Infectious Disease"/>
            <person name="Wu L."/>
            <person name="Ma J."/>
        </authorList>
    </citation>
    <scope>NUCLEOTIDE SEQUENCE [LARGE SCALE GENOMIC DNA]</scope>
    <source>
        <strain evidence="10">JCM 3367</strain>
    </source>
</reference>
<keyword evidence="10" id="KW-1185">Reference proteome</keyword>
<dbReference type="Gene3D" id="3.90.550.10">
    <property type="entry name" value="Spore Coat Polysaccharide Biosynthesis Protein SpsA, Chain A"/>
    <property type="match status" value="1"/>
</dbReference>
<evidence type="ECO:0000256" key="5">
    <source>
        <dbReference type="ARBA" id="ARBA00022944"/>
    </source>
</evidence>
<comment type="similarity">
    <text evidence="2">Belongs to the CDP-glycerol glycerophosphotransferase family.</text>
</comment>
<dbReference type="SUPFAM" id="SSF53756">
    <property type="entry name" value="UDP-Glycosyltransferase/glycogen phosphorylase"/>
    <property type="match status" value="1"/>
</dbReference>
<keyword evidence="5" id="KW-0777">Teichoic acid biosynthesis</keyword>
<evidence type="ECO:0000256" key="4">
    <source>
        <dbReference type="ARBA" id="ARBA00022679"/>
    </source>
</evidence>
<gene>
    <name evidence="9" type="ORF">GCM10010201_00100</name>
</gene>
<evidence type="ECO:0000256" key="1">
    <source>
        <dbReference type="ARBA" id="ARBA00004202"/>
    </source>
</evidence>
<evidence type="ECO:0000259" key="8">
    <source>
        <dbReference type="Pfam" id="PF00535"/>
    </source>
</evidence>
<dbReference type="SUPFAM" id="SSF53448">
    <property type="entry name" value="Nucleotide-diphospho-sugar transferases"/>
    <property type="match status" value="1"/>
</dbReference>
<name>A0ABP6A2M6_9ACTN</name>
<dbReference type="InterPro" id="IPR051612">
    <property type="entry name" value="Teichoic_Acid_Biosynth"/>
</dbReference>
<comment type="caution">
    <text evidence="9">The sequence shown here is derived from an EMBL/GenBank/DDBJ whole genome shotgun (WGS) entry which is preliminary data.</text>
</comment>
<evidence type="ECO:0000256" key="7">
    <source>
        <dbReference type="SAM" id="MobiDB-lite"/>
    </source>
</evidence>
<dbReference type="InterPro" id="IPR001173">
    <property type="entry name" value="Glyco_trans_2-like"/>
</dbReference>
<keyword evidence="3" id="KW-1003">Cell membrane</keyword>
<dbReference type="InterPro" id="IPR029044">
    <property type="entry name" value="Nucleotide-diphossugar_trans"/>
</dbReference>
<feature type="domain" description="Glycosyltransferase 2-like" evidence="8">
    <location>
        <begin position="5"/>
        <end position="139"/>
    </location>
</feature>
<dbReference type="Proteomes" id="UP001499978">
    <property type="component" value="Unassembled WGS sequence"/>
</dbReference>
<protein>
    <submittedName>
        <fullName evidence="9">Bifunctional glycosyltransferase/CDP-glycerol:glycerophosphate glycerophosphotransferase</fullName>
    </submittedName>
</protein>
<evidence type="ECO:0000256" key="6">
    <source>
        <dbReference type="ARBA" id="ARBA00023136"/>
    </source>
</evidence>